<dbReference type="GO" id="GO:0050909">
    <property type="term" value="P:sensory perception of taste"/>
    <property type="evidence" value="ECO:0007669"/>
    <property type="project" value="InterPro"/>
</dbReference>
<name>A0A6H5HFK4_9HEMI</name>
<evidence type="ECO:0000256" key="2">
    <source>
        <dbReference type="ARBA" id="ARBA00022475"/>
    </source>
</evidence>
<keyword evidence="9" id="KW-1185">Reference proteome</keyword>
<keyword evidence="2" id="KW-1003">Cell membrane</keyword>
<evidence type="ECO:0008006" key="10">
    <source>
        <dbReference type="Google" id="ProtNLM"/>
    </source>
</evidence>
<evidence type="ECO:0000256" key="4">
    <source>
        <dbReference type="ARBA" id="ARBA00022989"/>
    </source>
</evidence>
<dbReference type="OrthoDB" id="10690632at2759"/>
<proteinExistence type="predicted"/>
<evidence type="ECO:0000256" key="1">
    <source>
        <dbReference type="ARBA" id="ARBA00004651"/>
    </source>
</evidence>
<protein>
    <recommendedName>
        <fullName evidence="10">Gustatory receptor</fullName>
    </recommendedName>
</protein>
<feature type="transmembrane region" description="Helical" evidence="7">
    <location>
        <begin position="360"/>
        <end position="378"/>
    </location>
</feature>
<evidence type="ECO:0000256" key="5">
    <source>
        <dbReference type="ARBA" id="ARBA00023136"/>
    </source>
</evidence>
<keyword evidence="3 7" id="KW-0812">Transmembrane</keyword>
<sequence>MEGGLRKREGGLRKREGGLWKREGGYRRWRRIKGSSMVYCNSIVCEDKGHFHQKLSTRLSYRLVTGGHHSVRALACLGAAKLPCHSGLEGSAKSGHEVPALGQVRRLPPTTSSVTCPGGTFRIFRILDRSRDGSNNQVGFAPFSNLLSVHSPILCNDVLVSDEHALHDVMMSDVRDIVVMMTRFPKSAAITAVKASANGRKCFEKREYEGGPNTNGIIVPSALCTDIRSLTSFSYKNLVLISRQVMTAGPTMTPIFFVLIKTSVRAPASRHSNAGWNSLTAEATKTANDTRSEALKGSSKMSVTNYIRVYKHIEKVSAELNGIYELPVLFILVTSVLTLLYAVSYMFANTQYKSTEGLEYSVVALCIVPLTLSAHLIHTGQRVSDQADQCNMVLFNCIVQHKHSIDLDNAEACRIAMLHSRIHYKRKSSEDDVIRRRGDFGKVTAKLINLQRAMDSTEYPMFLSVKIFSGIMLLMLAIMTIYRVIMVAAELSTPSRLVSELLLPVCLFPLLSVITQFTYLANCLGACFKKLRGSDFGKITMTQYLHKYNEIVNLAEEINGIYDLALSTMLLLAFGNVIYTASFSFTAKQLSQIERIRYCSFLVVPLAVIVHVLCSCQSGASSLLLLHYSGNRPLSFKASNAVTINYNLGVSVFTKSLTPIYSNSTVDLEHSGTAFLNRPQAAQSRFQQIRPRPELLENVSRTVGSSPPFSMVRSPSETRDCSLMPAFAGLLPTSTTLFPSADNQPNAYDQLTSPINDLSLIRHLKIFRFFGFLPFKLSLPSIGGISKPFLCVSAVYSLSMLCYSSSRSYRTTGIAVEALVFAQLAMTIITPFLTMTNALYRRHDFGDVVIKLIALQTVLDLKNYQMFRTIKWFSAASLLTIASVITFRTVRVALKSSPTSQLINDITSTILVVGLLSALAQFTYLANCLSACFKKLSRTIIVGRSKTSVTQYLRTHNQIADLAMTINGIYNFVLSGTLFLSFGSIINMMSYTYTGKKLGDAERIRHVAFALFPIGLISHILHSCQSVTDWIKFLCNSDELFQVWGKTFCTGPSVEERVTSSTPLGSSPKPRTERPT</sequence>
<reference evidence="8 9" key="1">
    <citation type="submission" date="2020-02" db="EMBL/GenBank/DDBJ databases">
        <authorList>
            <person name="Ferguson B K."/>
        </authorList>
    </citation>
    <scope>NUCLEOTIDE SEQUENCE [LARGE SCALE GENOMIC DNA]</scope>
</reference>
<feature type="region of interest" description="Disordered" evidence="6">
    <location>
        <begin position="1056"/>
        <end position="1076"/>
    </location>
</feature>
<accession>A0A6H5HFK4</accession>
<dbReference type="EMBL" id="CADCXU010030612">
    <property type="protein sequence ID" value="CAB0016844.1"/>
    <property type="molecule type" value="Genomic_DNA"/>
</dbReference>
<evidence type="ECO:0000256" key="3">
    <source>
        <dbReference type="ARBA" id="ARBA00022692"/>
    </source>
</evidence>
<dbReference type="GO" id="GO:0005886">
    <property type="term" value="C:plasma membrane"/>
    <property type="evidence" value="ECO:0007669"/>
    <property type="project" value="UniProtKB-SubCell"/>
</dbReference>
<feature type="transmembrane region" description="Helical" evidence="7">
    <location>
        <begin position="501"/>
        <end position="521"/>
    </location>
</feature>
<feature type="transmembrane region" description="Helical" evidence="7">
    <location>
        <begin position="598"/>
        <end position="626"/>
    </location>
</feature>
<dbReference type="AlphaFoldDB" id="A0A6H5HFK4"/>
<feature type="transmembrane region" description="Helical" evidence="7">
    <location>
        <begin position="564"/>
        <end position="586"/>
    </location>
</feature>
<feature type="transmembrane region" description="Helical" evidence="7">
    <location>
        <begin position="969"/>
        <end position="992"/>
    </location>
</feature>
<evidence type="ECO:0000313" key="9">
    <source>
        <dbReference type="Proteomes" id="UP000479000"/>
    </source>
</evidence>
<evidence type="ECO:0000256" key="6">
    <source>
        <dbReference type="SAM" id="MobiDB-lite"/>
    </source>
</evidence>
<evidence type="ECO:0000313" key="8">
    <source>
        <dbReference type="EMBL" id="CAB0016844.1"/>
    </source>
</evidence>
<gene>
    <name evidence="8" type="ORF">NTEN_LOCUS20971</name>
</gene>
<dbReference type="Proteomes" id="UP000479000">
    <property type="component" value="Unassembled WGS sequence"/>
</dbReference>
<dbReference type="Pfam" id="PF08395">
    <property type="entry name" value="7tm_7"/>
    <property type="match status" value="2"/>
</dbReference>
<feature type="transmembrane region" description="Helical" evidence="7">
    <location>
        <begin position="467"/>
        <end position="489"/>
    </location>
</feature>
<evidence type="ECO:0000256" key="7">
    <source>
        <dbReference type="SAM" id="Phobius"/>
    </source>
</evidence>
<feature type="transmembrane region" description="Helical" evidence="7">
    <location>
        <begin position="1004"/>
        <end position="1022"/>
    </location>
</feature>
<comment type="subcellular location">
    <subcellularLocation>
        <location evidence="1">Cell membrane</location>
        <topology evidence="1">Multi-pass membrane protein</topology>
    </subcellularLocation>
</comment>
<feature type="transmembrane region" description="Helical" evidence="7">
    <location>
        <begin position="902"/>
        <end position="926"/>
    </location>
</feature>
<feature type="transmembrane region" description="Helical" evidence="7">
    <location>
        <begin position="814"/>
        <end position="833"/>
    </location>
</feature>
<dbReference type="InterPro" id="IPR013604">
    <property type="entry name" value="7TM_chemorcpt"/>
</dbReference>
<feature type="transmembrane region" description="Helical" evidence="7">
    <location>
        <begin position="870"/>
        <end position="890"/>
    </location>
</feature>
<organism evidence="8 9">
    <name type="scientific">Nesidiocoris tenuis</name>
    <dbReference type="NCBI Taxonomy" id="355587"/>
    <lineage>
        <taxon>Eukaryota</taxon>
        <taxon>Metazoa</taxon>
        <taxon>Ecdysozoa</taxon>
        <taxon>Arthropoda</taxon>
        <taxon>Hexapoda</taxon>
        <taxon>Insecta</taxon>
        <taxon>Pterygota</taxon>
        <taxon>Neoptera</taxon>
        <taxon>Paraneoptera</taxon>
        <taxon>Hemiptera</taxon>
        <taxon>Heteroptera</taxon>
        <taxon>Panheteroptera</taxon>
        <taxon>Cimicomorpha</taxon>
        <taxon>Miridae</taxon>
        <taxon>Dicyphina</taxon>
        <taxon>Nesidiocoris</taxon>
    </lineage>
</organism>
<feature type="transmembrane region" description="Helical" evidence="7">
    <location>
        <begin position="326"/>
        <end position="348"/>
    </location>
</feature>
<keyword evidence="4 7" id="KW-1133">Transmembrane helix</keyword>
<keyword evidence="5 7" id="KW-0472">Membrane</keyword>